<dbReference type="AlphaFoldDB" id="A0A9P6HA88"/>
<organism evidence="2 3">
    <name type="scientific">Thelephora terrestris</name>
    <dbReference type="NCBI Taxonomy" id="56493"/>
    <lineage>
        <taxon>Eukaryota</taxon>
        <taxon>Fungi</taxon>
        <taxon>Dikarya</taxon>
        <taxon>Basidiomycota</taxon>
        <taxon>Agaricomycotina</taxon>
        <taxon>Agaricomycetes</taxon>
        <taxon>Thelephorales</taxon>
        <taxon>Thelephoraceae</taxon>
        <taxon>Thelephora</taxon>
    </lineage>
</organism>
<dbReference type="GO" id="GO:0005768">
    <property type="term" value="C:endosome"/>
    <property type="evidence" value="ECO:0007669"/>
    <property type="project" value="TreeGrafter"/>
</dbReference>
<feature type="compositionally biased region" description="Basic and acidic residues" evidence="1">
    <location>
        <begin position="54"/>
        <end position="66"/>
    </location>
</feature>
<feature type="compositionally biased region" description="Basic and acidic residues" evidence="1">
    <location>
        <begin position="74"/>
        <end position="106"/>
    </location>
</feature>
<dbReference type="PANTHER" id="PTHR28218:SF1">
    <property type="entry name" value="VPS4-ASSOCIATED PROTEIN 1"/>
    <property type="match status" value="1"/>
</dbReference>
<dbReference type="OrthoDB" id="2158714at2759"/>
<dbReference type="InterPro" id="IPR013640">
    <property type="entry name" value="Vfa1"/>
</dbReference>
<evidence type="ECO:0000256" key="1">
    <source>
        <dbReference type="SAM" id="MobiDB-lite"/>
    </source>
</evidence>
<protein>
    <submittedName>
        <fullName evidence="2">DUF1742-domain-containing protein</fullName>
    </submittedName>
</protein>
<feature type="region of interest" description="Disordered" evidence="1">
    <location>
        <begin position="51"/>
        <end position="168"/>
    </location>
</feature>
<dbReference type="PANTHER" id="PTHR28218">
    <property type="entry name" value="VPS4-ASSOCIATED PROTEIN 1"/>
    <property type="match status" value="1"/>
</dbReference>
<accession>A0A9P6HA88</accession>
<reference evidence="2" key="1">
    <citation type="journal article" date="2020" name="Nat. Commun.">
        <title>Large-scale genome sequencing of mycorrhizal fungi provides insights into the early evolution of symbiotic traits.</title>
        <authorList>
            <person name="Miyauchi S."/>
            <person name="Kiss E."/>
            <person name="Kuo A."/>
            <person name="Drula E."/>
            <person name="Kohler A."/>
            <person name="Sanchez-Garcia M."/>
            <person name="Morin E."/>
            <person name="Andreopoulos B."/>
            <person name="Barry K.W."/>
            <person name="Bonito G."/>
            <person name="Buee M."/>
            <person name="Carver A."/>
            <person name="Chen C."/>
            <person name="Cichocki N."/>
            <person name="Clum A."/>
            <person name="Culley D."/>
            <person name="Crous P.W."/>
            <person name="Fauchery L."/>
            <person name="Girlanda M."/>
            <person name="Hayes R.D."/>
            <person name="Keri Z."/>
            <person name="LaButti K."/>
            <person name="Lipzen A."/>
            <person name="Lombard V."/>
            <person name="Magnuson J."/>
            <person name="Maillard F."/>
            <person name="Murat C."/>
            <person name="Nolan M."/>
            <person name="Ohm R.A."/>
            <person name="Pangilinan J."/>
            <person name="Pereira M.F."/>
            <person name="Perotto S."/>
            <person name="Peter M."/>
            <person name="Pfister S."/>
            <person name="Riley R."/>
            <person name="Sitrit Y."/>
            <person name="Stielow J.B."/>
            <person name="Szollosi G."/>
            <person name="Zifcakova L."/>
            <person name="Stursova M."/>
            <person name="Spatafora J.W."/>
            <person name="Tedersoo L."/>
            <person name="Vaario L.M."/>
            <person name="Yamada A."/>
            <person name="Yan M."/>
            <person name="Wang P."/>
            <person name="Xu J."/>
            <person name="Bruns T."/>
            <person name="Baldrian P."/>
            <person name="Vilgalys R."/>
            <person name="Dunand C."/>
            <person name="Henrissat B."/>
            <person name="Grigoriev I.V."/>
            <person name="Hibbett D."/>
            <person name="Nagy L.G."/>
            <person name="Martin F.M."/>
        </authorList>
    </citation>
    <scope>NUCLEOTIDE SEQUENCE</scope>
    <source>
        <strain evidence="2">UH-Tt-Lm1</strain>
    </source>
</reference>
<dbReference type="Pfam" id="PF08432">
    <property type="entry name" value="Vfa1"/>
    <property type="match status" value="1"/>
</dbReference>
<evidence type="ECO:0000313" key="2">
    <source>
        <dbReference type="EMBL" id="KAF9782616.1"/>
    </source>
</evidence>
<evidence type="ECO:0000313" key="3">
    <source>
        <dbReference type="Proteomes" id="UP000736335"/>
    </source>
</evidence>
<comment type="caution">
    <text evidence="2">The sequence shown here is derived from an EMBL/GenBank/DDBJ whole genome shotgun (WGS) entry which is preliminary data.</text>
</comment>
<dbReference type="Proteomes" id="UP000736335">
    <property type="component" value="Unassembled WGS sequence"/>
</dbReference>
<keyword evidence="3" id="KW-1185">Reference proteome</keyword>
<dbReference type="GO" id="GO:0007034">
    <property type="term" value="P:vacuolar transport"/>
    <property type="evidence" value="ECO:0007669"/>
    <property type="project" value="TreeGrafter"/>
</dbReference>
<reference evidence="2" key="2">
    <citation type="submission" date="2020-11" db="EMBL/GenBank/DDBJ databases">
        <authorList>
            <consortium name="DOE Joint Genome Institute"/>
            <person name="Kuo A."/>
            <person name="Miyauchi S."/>
            <person name="Kiss E."/>
            <person name="Drula E."/>
            <person name="Kohler A."/>
            <person name="Sanchez-Garcia M."/>
            <person name="Andreopoulos B."/>
            <person name="Barry K.W."/>
            <person name="Bonito G."/>
            <person name="Buee M."/>
            <person name="Carver A."/>
            <person name="Chen C."/>
            <person name="Cichocki N."/>
            <person name="Clum A."/>
            <person name="Culley D."/>
            <person name="Crous P.W."/>
            <person name="Fauchery L."/>
            <person name="Girlanda M."/>
            <person name="Hayes R."/>
            <person name="Keri Z."/>
            <person name="Labutti K."/>
            <person name="Lipzen A."/>
            <person name="Lombard V."/>
            <person name="Magnuson J."/>
            <person name="Maillard F."/>
            <person name="Morin E."/>
            <person name="Murat C."/>
            <person name="Nolan M."/>
            <person name="Ohm R."/>
            <person name="Pangilinan J."/>
            <person name="Pereira M."/>
            <person name="Perotto S."/>
            <person name="Peter M."/>
            <person name="Riley R."/>
            <person name="Sitrit Y."/>
            <person name="Stielow B."/>
            <person name="Szollosi G."/>
            <person name="Zifcakova L."/>
            <person name="Stursova M."/>
            <person name="Spatafora J.W."/>
            <person name="Tedersoo L."/>
            <person name="Vaario L.-M."/>
            <person name="Yamada A."/>
            <person name="Yan M."/>
            <person name="Wang P."/>
            <person name="Xu J."/>
            <person name="Bruns T."/>
            <person name="Baldrian P."/>
            <person name="Vilgalys R."/>
            <person name="Henrissat B."/>
            <person name="Grigoriev I.V."/>
            <person name="Hibbett D."/>
            <person name="Nagy L.G."/>
            <person name="Martin F.M."/>
        </authorList>
    </citation>
    <scope>NUCLEOTIDE SEQUENCE</scope>
    <source>
        <strain evidence="2">UH-Tt-Lm1</strain>
    </source>
</reference>
<proteinExistence type="predicted"/>
<gene>
    <name evidence="2" type="ORF">BJ322DRAFT_1100626</name>
</gene>
<sequence length="168" mass="18742">MSFTNLYYKRTAATPKRCYVCERPTPIVLATAQTVDFLYTCESHLIDPGFASRIVDDPPSKPKLTAEEIAQVKADWEEKEKRKAEKAKGEKGKGEDKDDSSKDKTAKAPSEVASPAPAPTPKQPSHEKYALHRDIFALRTGEHRRRKQTAQAKELAPRLPGAPRNTVN</sequence>
<dbReference type="EMBL" id="WIUZ02000011">
    <property type="protein sequence ID" value="KAF9782616.1"/>
    <property type="molecule type" value="Genomic_DNA"/>
</dbReference>
<feature type="compositionally biased region" description="Basic and acidic residues" evidence="1">
    <location>
        <begin position="124"/>
        <end position="136"/>
    </location>
</feature>
<name>A0A9P6HA88_9AGAM</name>